<dbReference type="PANTHER" id="PTHR11601">
    <property type="entry name" value="CYSTEINE DESULFURYLASE FAMILY MEMBER"/>
    <property type="match status" value="1"/>
</dbReference>
<dbReference type="EC" id="2.8.1.7" evidence="6"/>
<protein>
    <submittedName>
        <fullName evidence="6">Cysteine desulfurase</fullName>
        <ecNumber evidence="6">2.8.1.7</ecNumber>
    </submittedName>
</protein>
<dbReference type="SUPFAM" id="SSF53383">
    <property type="entry name" value="PLP-dependent transferases"/>
    <property type="match status" value="1"/>
</dbReference>
<evidence type="ECO:0000256" key="2">
    <source>
        <dbReference type="ARBA" id="ARBA00006490"/>
    </source>
</evidence>
<keyword evidence="6" id="KW-0808">Transferase</keyword>
<organism evidence="6 7">
    <name type="scientific">Methylobrevis pamukkalensis</name>
    <dbReference type="NCBI Taxonomy" id="1439726"/>
    <lineage>
        <taxon>Bacteria</taxon>
        <taxon>Pseudomonadati</taxon>
        <taxon>Pseudomonadota</taxon>
        <taxon>Alphaproteobacteria</taxon>
        <taxon>Hyphomicrobiales</taxon>
        <taxon>Pleomorphomonadaceae</taxon>
        <taxon>Methylobrevis</taxon>
    </lineage>
</organism>
<dbReference type="PATRIC" id="fig|1439726.3.peg.1519"/>
<comment type="catalytic activity">
    <reaction evidence="4">
        <text>(sulfur carrier)-H + L-cysteine = (sulfur carrier)-SH + L-alanine</text>
        <dbReference type="Rhea" id="RHEA:43892"/>
        <dbReference type="Rhea" id="RHEA-COMP:14737"/>
        <dbReference type="Rhea" id="RHEA-COMP:14739"/>
        <dbReference type="ChEBI" id="CHEBI:29917"/>
        <dbReference type="ChEBI" id="CHEBI:35235"/>
        <dbReference type="ChEBI" id="CHEBI:57972"/>
        <dbReference type="ChEBI" id="CHEBI:64428"/>
        <dbReference type="EC" id="2.8.1.7"/>
    </reaction>
</comment>
<comment type="caution">
    <text evidence="6">The sequence shown here is derived from an EMBL/GenBank/DDBJ whole genome shotgun (WGS) entry which is preliminary data.</text>
</comment>
<comment type="similarity">
    <text evidence="2">Belongs to the class-V pyridoxal-phosphate-dependent aminotransferase family. NifS/IscS subfamily.</text>
</comment>
<dbReference type="Pfam" id="PF00266">
    <property type="entry name" value="Aminotran_5"/>
    <property type="match status" value="1"/>
</dbReference>
<dbReference type="PANTHER" id="PTHR11601:SF34">
    <property type="entry name" value="CYSTEINE DESULFURASE"/>
    <property type="match status" value="1"/>
</dbReference>
<dbReference type="Gene3D" id="3.40.640.10">
    <property type="entry name" value="Type I PLP-dependent aspartate aminotransferase-like (Major domain)"/>
    <property type="match status" value="1"/>
</dbReference>
<sequence length="273" mass="28850">MTVAERIYLDHNAGAPLLDAARDAMIDALAHPGNASSVHGEGRESRRRIETARRAVADLVGASPRAVTFTSGGTEAAVTVLTPQWFLNGRPLHLDRLLVSAIEHPCVLKGGRFPADRIEILPVDADGLVDLEALDRRLADLAAAGERPLVSVMLANNETGVIQPIAQIARRVHAVSGLLHSDAVQAAGRMAIDLATLGADVITLSAHKIGGPQRGCGRAGERHAVLHPARHRRRAGGAWPLGDGECRGDRRLRRCSPGGAGLHGRLAPRRASA</sequence>
<proteinExistence type="inferred from homology"/>
<evidence type="ECO:0000256" key="4">
    <source>
        <dbReference type="ARBA" id="ARBA00050776"/>
    </source>
</evidence>
<dbReference type="InterPro" id="IPR000192">
    <property type="entry name" value="Aminotrans_V_dom"/>
</dbReference>
<evidence type="ECO:0000256" key="1">
    <source>
        <dbReference type="ARBA" id="ARBA00001933"/>
    </source>
</evidence>
<reference evidence="6 7" key="1">
    <citation type="submission" date="2016-07" db="EMBL/GenBank/DDBJ databases">
        <title>Draft Genome Sequence of Methylobrevis pamukkalensis PK2.</title>
        <authorList>
            <person name="Vasilenko O.V."/>
            <person name="Doronina N.V."/>
            <person name="Shmareva M.N."/>
            <person name="Tarlachkov S.V."/>
            <person name="Mustakhimov I."/>
            <person name="Trotsenko Y.A."/>
        </authorList>
    </citation>
    <scope>NUCLEOTIDE SEQUENCE [LARGE SCALE GENOMIC DNA]</scope>
    <source>
        <strain evidence="6 7">PK2</strain>
    </source>
</reference>
<dbReference type="InterPro" id="IPR015421">
    <property type="entry name" value="PyrdxlP-dep_Trfase_major"/>
</dbReference>
<gene>
    <name evidence="6" type="primary">iscS</name>
    <name evidence="6" type="ORF">A6302_01446</name>
</gene>
<evidence type="ECO:0000313" key="7">
    <source>
        <dbReference type="Proteomes" id="UP000094622"/>
    </source>
</evidence>
<dbReference type="EMBL" id="MCRJ01000026">
    <property type="protein sequence ID" value="ODN71249.1"/>
    <property type="molecule type" value="Genomic_DNA"/>
</dbReference>
<keyword evidence="7" id="KW-1185">Reference proteome</keyword>
<comment type="cofactor">
    <cofactor evidence="1">
        <name>pyridoxal 5'-phosphate</name>
        <dbReference type="ChEBI" id="CHEBI:597326"/>
    </cofactor>
</comment>
<feature type="domain" description="Aminotransferase class V" evidence="5">
    <location>
        <begin position="7"/>
        <end position="224"/>
    </location>
</feature>
<keyword evidence="3" id="KW-0663">Pyridoxal phosphate</keyword>
<evidence type="ECO:0000259" key="5">
    <source>
        <dbReference type="Pfam" id="PF00266"/>
    </source>
</evidence>
<dbReference type="InterPro" id="IPR015424">
    <property type="entry name" value="PyrdxlP-dep_Trfase"/>
</dbReference>
<name>A0A1E3H4J9_9HYPH</name>
<evidence type="ECO:0000256" key="3">
    <source>
        <dbReference type="ARBA" id="ARBA00022898"/>
    </source>
</evidence>
<dbReference type="GO" id="GO:0031071">
    <property type="term" value="F:cysteine desulfurase activity"/>
    <property type="evidence" value="ECO:0007669"/>
    <property type="project" value="UniProtKB-EC"/>
</dbReference>
<dbReference type="Proteomes" id="UP000094622">
    <property type="component" value="Unassembled WGS sequence"/>
</dbReference>
<evidence type="ECO:0000313" key="6">
    <source>
        <dbReference type="EMBL" id="ODN71249.1"/>
    </source>
</evidence>
<accession>A0A1E3H4J9</accession>
<dbReference type="AlphaFoldDB" id="A0A1E3H4J9"/>